<name>A0ABV9M2H6_9ENTE</name>
<dbReference type="Pfam" id="PF01381">
    <property type="entry name" value="HTH_3"/>
    <property type="match status" value="1"/>
</dbReference>
<dbReference type="Proteomes" id="UP001596026">
    <property type="component" value="Unassembled WGS sequence"/>
</dbReference>
<feature type="transmembrane region" description="Helical" evidence="2">
    <location>
        <begin position="87"/>
        <end position="108"/>
    </location>
</feature>
<dbReference type="EMBL" id="JBHSGT010000003">
    <property type="protein sequence ID" value="MFC4709085.1"/>
    <property type="molecule type" value="Genomic_DNA"/>
</dbReference>
<protein>
    <submittedName>
        <fullName evidence="4">Helix-turn-helix transcriptional regulator</fullName>
    </submittedName>
</protein>
<dbReference type="InterPro" id="IPR010982">
    <property type="entry name" value="Lambda_DNA-bd_dom_sf"/>
</dbReference>
<dbReference type="PANTHER" id="PTHR46558:SF4">
    <property type="entry name" value="DNA-BIDING PHAGE PROTEIN"/>
    <property type="match status" value="1"/>
</dbReference>
<evidence type="ECO:0000313" key="5">
    <source>
        <dbReference type="Proteomes" id="UP001596026"/>
    </source>
</evidence>
<reference evidence="5" key="1">
    <citation type="journal article" date="2019" name="Int. J. Syst. Evol. Microbiol.">
        <title>The Global Catalogue of Microorganisms (GCM) 10K type strain sequencing project: providing services to taxonomists for standard genome sequencing and annotation.</title>
        <authorList>
            <consortium name="The Broad Institute Genomics Platform"/>
            <consortium name="The Broad Institute Genome Sequencing Center for Infectious Disease"/>
            <person name="Wu L."/>
            <person name="Ma J."/>
        </authorList>
    </citation>
    <scope>NUCLEOTIDE SEQUENCE [LARGE SCALE GENOMIC DNA]</scope>
    <source>
        <strain evidence="5">CGMCC 1.19061</strain>
    </source>
</reference>
<keyword evidence="2" id="KW-1133">Transmembrane helix</keyword>
<proteinExistence type="predicted"/>
<dbReference type="SUPFAM" id="SSF47413">
    <property type="entry name" value="lambda repressor-like DNA-binding domains"/>
    <property type="match status" value="1"/>
</dbReference>
<dbReference type="RefSeq" id="WP_311982615.1">
    <property type="nucleotide sequence ID" value="NZ_JBHSGT010000003.1"/>
</dbReference>
<accession>A0ABV9M2H6</accession>
<comment type="caution">
    <text evidence="4">The sequence shown here is derived from an EMBL/GenBank/DDBJ whole genome shotgun (WGS) entry which is preliminary data.</text>
</comment>
<dbReference type="CDD" id="cd00093">
    <property type="entry name" value="HTH_XRE"/>
    <property type="match status" value="1"/>
</dbReference>
<dbReference type="SMART" id="SM00530">
    <property type="entry name" value="HTH_XRE"/>
    <property type="match status" value="1"/>
</dbReference>
<evidence type="ECO:0000313" key="4">
    <source>
        <dbReference type="EMBL" id="MFC4709085.1"/>
    </source>
</evidence>
<keyword evidence="2" id="KW-0472">Membrane</keyword>
<keyword evidence="1" id="KW-0238">DNA-binding</keyword>
<evidence type="ECO:0000256" key="1">
    <source>
        <dbReference type="ARBA" id="ARBA00023125"/>
    </source>
</evidence>
<gene>
    <name evidence="4" type="ORF">ACFO3L_00280</name>
</gene>
<dbReference type="PROSITE" id="PS50943">
    <property type="entry name" value="HTH_CROC1"/>
    <property type="match status" value="1"/>
</dbReference>
<evidence type="ECO:0000256" key="2">
    <source>
        <dbReference type="SAM" id="Phobius"/>
    </source>
</evidence>
<dbReference type="Gene3D" id="1.10.260.40">
    <property type="entry name" value="lambda repressor-like DNA-binding domains"/>
    <property type="match status" value="1"/>
</dbReference>
<dbReference type="PANTHER" id="PTHR46558">
    <property type="entry name" value="TRACRIPTIONAL REGULATORY PROTEIN-RELATED-RELATED"/>
    <property type="match status" value="1"/>
</dbReference>
<keyword evidence="2" id="KW-0812">Transmembrane</keyword>
<sequence length="117" mass="13656">MLNEILKEKRKEFDLTQQNVADHLNVTRQTVSSWEVGKSFPDISTLIKISDFYQLSLDYMLKGDVNLMKKIKKDTNDLKKYQNIKEILKIICYGLLIIAFFYLAGHAIGKGWAYYTQ</sequence>
<feature type="domain" description="HTH cro/C1-type" evidence="3">
    <location>
        <begin position="6"/>
        <end position="60"/>
    </location>
</feature>
<keyword evidence="5" id="KW-1185">Reference proteome</keyword>
<dbReference type="InterPro" id="IPR001387">
    <property type="entry name" value="Cro/C1-type_HTH"/>
</dbReference>
<organism evidence="4 5">
    <name type="scientific">Enterococcus eurekensis</name>
    <dbReference type="NCBI Taxonomy" id="1159753"/>
    <lineage>
        <taxon>Bacteria</taxon>
        <taxon>Bacillati</taxon>
        <taxon>Bacillota</taxon>
        <taxon>Bacilli</taxon>
        <taxon>Lactobacillales</taxon>
        <taxon>Enterococcaceae</taxon>
        <taxon>Enterococcus</taxon>
    </lineage>
</organism>
<evidence type="ECO:0000259" key="3">
    <source>
        <dbReference type="PROSITE" id="PS50943"/>
    </source>
</evidence>